<dbReference type="GO" id="GO:0006086">
    <property type="term" value="P:pyruvate decarboxylation to acetyl-CoA"/>
    <property type="evidence" value="ECO:0007669"/>
    <property type="project" value="TreeGrafter"/>
</dbReference>
<comment type="function">
    <text evidence="8">The pyruvate dehydrogenase complex catalyzes the overall conversion of pyruvate to acetyl-CoA and CO(2). It contains multiple copies of three enzymatic components: pyruvate dehydrogenase (E1), dihydrolipoamide acetyltransferase (E2) and lipoamide dehydrogenase (E3).</text>
</comment>
<dbReference type="InterPro" id="IPR036625">
    <property type="entry name" value="E3-bd_dom_sf"/>
</dbReference>
<protein>
    <recommendedName>
        <fullName evidence="10">Dihydrolipoamide acetyltransferase component of pyruvate dehydrogenase complex</fullName>
        <ecNumber evidence="10">2.3.1.-</ecNumber>
    </recommendedName>
</protein>
<evidence type="ECO:0000256" key="5">
    <source>
        <dbReference type="ARBA" id="ARBA00022737"/>
    </source>
</evidence>
<dbReference type="Pfam" id="PF00198">
    <property type="entry name" value="2-oxoacid_dh"/>
    <property type="match status" value="1"/>
</dbReference>
<dbReference type="SUPFAM" id="SSF52777">
    <property type="entry name" value="CoA-dependent acyltransferases"/>
    <property type="match status" value="1"/>
</dbReference>
<evidence type="ECO:0000256" key="10">
    <source>
        <dbReference type="RuleBase" id="RU003423"/>
    </source>
</evidence>
<evidence type="ECO:0000256" key="4">
    <source>
        <dbReference type="ARBA" id="ARBA00022679"/>
    </source>
</evidence>
<dbReference type="GO" id="GO:0005737">
    <property type="term" value="C:cytoplasm"/>
    <property type="evidence" value="ECO:0007669"/>
    <property type="project" value="TreeGrafter"/>
</dbReference>
<dbReference type="HOGENOM" id="CLU_016733_10_0_6"/>
<evidence type="ECO:0000259" key="11">
    <source>
        <dbReference type="PROSITE" id="PS50968"/>
    </source>
</evidence>
<accession>J3VU04</accession>
<dbReference type="InterPro" id="IPR011053">
    <property type="entry name" value="Single_hybrid_motif"/>
</dbReference>
<evidence type="ECO:0000256" key="2">
    <source>
        <dbReference type="ARBA" id="ARBA00007317"/>
    </source>
</evidence>
<evidence type="ECO:0000256" key="9">
    <source>
        <dbReference type="ARBA" id="ARBA00048370"/>
    </source>
</evidence>
<evidence type="ECO:0000313" key="13">
    <source>
        <dbReference type="EMBL" id="AFP85556.1"/>
    </source>
</evidence>
<keyword evidence="13" id="KW-0670">Pyruvate</keyword>
<dbReference type="InterPro" id="IPR004167">
    <property type="entry name" value="PSBD"/>
</dbReference>
<feature type="domain" description="Lipoyl-binding" evidence="11">
    <location>
        <begin position="2"/>
        <end position="75"/>
    </location>
</feature>
<reference evidence="13 14" key="1">
    <citation type="journal article" date="2012" name="Mol. Biol. Evol.">
        <title>Genome reduction and co-evolution between the primary and secondary bacterial symbionts of psyllids.</title>
        <authorList>
            <person name="Sloan D.B."/>
            <person name="Moran N.A."/>
        </authorList>
    </citation>
    <scope>NUCLEOTIDE SEQUENCE [LARGE SCALE GENOMIC DNA]</scope>
    <source>
        <strain evidence="13">Hcub_S</strain>
    </source>
</reference>
<dbReference type="EMBL" id="CP003547">
    <property type="protein sequence ID" value="AFP85556.1"/>
    <property type="molecule type" value="Genomic_DNA"/>
</dbReference>
<evidence type="ECO:0000256" key="8">
    <source>
        <dbReference type="ARBA" id="ARBA00025211"/>
    </source>
</evidence>
<dbReference type="PROSITE" id="PS00189">
    <property type="entry name" value="LIPOYL"/>
    <property type="match status" value="1"/>
</dbReference>
<dbReference type="STRING" id="134287.A35E_00247"/>
<dbReference type="GO" id="GO:0031405">
    <property type="term" value="F:lipoic acid binding"/>
    <property type="evidence" value="ECO:0007669"/>
    <property type="project" value="TreeGrafter"/>
</dbReference>
<dbReference type="InterPro" id="IPR001078">
    <property type="entry name" value="2-oxoacid_DH_actylTfrase"/>
</dbReference>
<evidence type="ECO:0000256" key="6">
    <source>
        <dbReference type="ARBA" id="ARBA00022823"/>
    </source>
</evidence>
<sequence>MAVEIYVPDIGIDEAEVTEILVKIGEKIELEQSLIIVEGDKASMELPAPCSGIVKEIKVDIGDKVHKDSLMMIFEKETNKHNQISDEIIFQEKNHTPASNQSWISKKINLPHIADHQVEIFEIKVKVGDKIAALQSLITVKNNNELIDIPAPLNGTIEEIKIKIGDQVWSGSQIMAVKVKKTEIANPILGCTNEERNIFFKNDSYIHATPLIRRLARKFEINLTQITGTGKKGRIIREDLHHYIKKIIKKENNQPTFLNRPLFPDLLAWPEVDFSKFGDVEEVEIGRIKKISGRNLQRNWTMIPHVTQFDEVDITDMESFRKQQNIELQKTLTIKVTPLVFIIKAAAVALEHFPLFNSSLSTDGQKILLKKYINIGIAVDTPNGLLVPVFYHVNKKSILEITRELITISKNARSNKLTRTDMQGGCFTISNLGGIGGTAFTPIINAPEVAILGISKSEIKPLWNGKEFIARLILPLSLSYDHRVIDGVEAAHFIKFINKILSDIRRLIL</sequence>
<dbReference type="InterPro" id="IPR000089">
    <property type="entry name" value="Biotin_lipoyl"/>
</dbReference>
<keyword evidence="5" id="KW-0677">Repeat</keyword>
<dbReference type="EC" id="2.3.1.-" evidence="10"/>
<evidence type="ECO:0000259" key="12">
    <source>
        <dbReference type="PROSITE" id="PS51826"/>
    </source>
</evidence>
<dbReference type="InterPro" id="IPR050743">
    <property type="entry name" value="2-oxoacid_DH_E2_comp"/>
</dbReference>
<keyword evidence="4 10" id="KW-0808">Transferase</keyword>
<comment type="subunit">
    <text evidence="3">Forms a 24-polypeptide structural core with octahedral symmetry.</text>
</comment>
<dbReference type="FunFam" id="2.40.50.100:FF:000009">
    <property type="entry name" value="Acetyltransferase component of pyruvate dehydrogenase complex"/>
    <property type="match status" value="1"/>
</dbReference>
<dbReference type="RefSeq" id="WP_014888853.1">
    <property type="nucleotide sequence ID" value="NC_018420.1"/>
</dbReference>
<dbReference type="Gene3D" id="3.30.559.10">
    <property type="entry name" value="Chloramphenicol acetyltransferase-like domain"/>
    <property type="match status" value="1"/>
</dbReference>
<keyword evidence="14" id="KW-1185">Reference proteome</keyword>
<dbReference type="OrthoDB" id="9805770at2"/>
<comment type="cofactor">
    <cofactor evidence="1 10">
        <name>(R)-lipoate</name>
        <dbReference type="ChEBI" id="CHEBI:83088"/>
    </cofactor>
</comment>
<dbReference type="PROSITE" id="PS50968">
    <property type="entry name" value="BIOTINYL_LIPOYL"/>
    <property type="match status" value="1"/>
</dbReference>
<evidence type="ECO:0000256" key="3">
    <source>
        <dbReference type="ARBA" id="ARBA00011484"/>
    </source>
</evidence>
<dbReference type="PROSITE" id="PS51826">
    <property type="entry name" value="PSBD"/>
    <property type="match status" value="1"/>
</dbReference>
<dbReference type="Pfam" id="PF02817">
    <property type="entry name" value="E3_binding"/>
    <property type="match status" value="1"/>
</dbReference>
<dbReference type="PATRIC" id="fig|134287.3.peg.239"/>
<dbReference type="KEGG" id="sehc:A35E_00247"/>
<evidence type="ECO:0000256" key="1">
    <source>
        <dbReference type="ARBA" id="ARBA00001938"/>
    </source>
</evidence>
<dbReference type="SUPFAM" id="SSF51230">
    <property type="entry name" value="Single hybrid motif"/>
    <property type="match status" value="2"/>
</dbReference>
<dbReference type="Pfam" id="PF00364">
    <property type="entry name" value="Biotin_lipoyl"/>
    <property type="match status" value="2"/>
</dbReference>
<dbReference type="PANTHER" id="PTHR43178:SF2">
    <property type="entry name" value="DIHYDROLIPOYLLYSINE-RESIDUE ACETYLTRANSFERASE COMPONENT OF PYRUVATE DEHYDROGENASE COMPLEX"/>
    <property type="match status" value="1"/>
</dbReference>
<dbReference type="InterPro" id="IPR023213">
    <property type="entry name" value="CAT-like_dom_sf"/>
</dbReference>
<dbReference type="AlphaFoldDB" id="J3VU04"/>
<dbReference type="GO" id="GO:0004742">
    <property type="term" value="F:dihydrolipoyllysine-residue acetyltransferase activity"/>
    <property type="evidence" value="ECO:0007669"/>
    <property type="project" value="UniProtKB-EC"/>
</dbReference>
<evidence type="ECO:0000256" key="7">
    <source>
        <dbReference type="ARBA" id="ARBA00023315"/>
    </source>
</evidence>
<comment type="similarity">
    <text evidence="2 10">Belongs to the 2-oxoacid dehydrogenase family.</text>
</comment>
<comment type="catalytic activity">
    <reaction evidence="9">
        <text>N(6)-[(R)-dihydrolipoyl]-L-lysyl-[protein] + acetyl-CoA = N(6)-[(R)-S(8)-acetyldihydrolipoyl]-L-lysyl-[protein] + CoA</text>
        <dbReference type="Rhea" id="RHEA:17017"/>
        <dbReference type="Rhea" id="RHEA-COMP:10475"/>
        <dbReference type="Rhea" id="RHEA-COMP:10478"/>
        <dbReference type="ChEBI" id="CHEBI:57287"/>
        <dbReference type="ChEBI" id="CHEBI:57288"/>
        <dbReference type="ChEBI" id="CHEBI:83100"/>
        <dbReference type="ChEBI" id="CHEBI:83111"/>
        <dbReference type="EC" id="2.3.1.12"/>
    </reaction>
</comment>
<dbReference type="CDD" id="cd06849">
    <property type="entry name" value="lipoyl_domain"/>
    <property type="match status" value="2"/>
</dbReference>
<dbReference type="Proteomes" id="UP000003937">
    <property type="component" value="Chromosome"/>
</dbReference>
<dbReference type="InterPro" id="IPR003016">
    <property type="entry name" value="2-oxoA_DH_lipoyl-BS"/>
</dbReference>
<keyword evidence="6 10" id="KW-0450">Lipoyl</keyword>
<gene>
    <name evidence="13" type="ORF">A35E_00247</name>
</gene>
<evidence type="ECO:0000313" key="14">
    <source>
        <dbReference type="Proteomes" id="UP000003937"/>
    </source>
</evidence>
<keyword evidence="7 10" id="KW-0012">Acyltransferase</keyword>
<organism evidence="13 14">
    <name type="scientific">secondary endosymbiont of Heteropsylla cubana</name>
    <dbReference type="NCBI Taxonomy" id="134287"/>
    <lineage>
        <taxon>Bacteria</taxon>
        <taxon>Pseudomonadati</taxon>
        <taxon>Pseudomonadota</taxon>
        <taxon>Gammaproteobacteria</taxon>
        <taxon>Enterobacterales</taxon>
        <taxon>Enterobacteriaceae</taxon>
        <taxon>aphid secondary symbionts</taxon>
    </lineage>
</organism>
<dbReference type="SUPFAM" id="SSF47005">
    <property type="entry name" value="Peripheral subunit-binding domain of 2-oxo acid dehydrogenase complex"/>
    <property type="match status" value="1"/>
</dbReference>
<proteinExistence type="inferred from homology"/>
<dbReference type="FunFam" id="3.30.559.10:FF:000004">
    <property type="entry name" value="Acetyltransferase component of pyruvate dehydrogenase complex"/>
    <property type="match status" value="1"/>
</dbReference>
<dbReference type="Gene3D" id="4.10.320.10">
    <property type="entry name" value="E3-binding domain"/>
    <property type="match status" value="1"/>
</dbReference>
<dbReference type="PANTHER" id="PTHR43178">
    <property type="entry name" value="DIHYDROLIPOAMIDE ACETYLTRANSFERASE COMPONENT OF PYRUVATE DEHYDROGENASE COMPLEX"/>
    <property type="match status" value="1"/>
</dbReference>
<feature type="domain" description="Peripheral subunit-binding (PSBD)" evidence="12">
    <location>
        <begin position="207"/>
        <end position="244"/>
    </location>
</feature>
<name>J3VU04_9ENTR</name>
<dbReference type="Gene3D" id="2.40.50.100">
    <property type="match status" value="2"/>
</dbReference>